<dbReference type="Proteomes" id="UP000654123">
    <property type="component" value="Unassembled WGS sequence"/>
</dbReference>
<gene>
    <name evidence="1" type="ORF">GCM10010249_28590</name>
</gene>
<accession>A0A918EM39</accession>
<dbReference type="AlphaFoldDB" id="A0A918EM39"/>
<name>A0A918EM39_9ACTN</name>
<evidence type="ECO:0000313" key="2">
    <source>
        <dbReference type="Proteomes" id="UP000654123"/>
    </source>
</evidence>
<comment type="caution">
    <text evidence="1">The sequence shown here is derived from an EMBL/GenBank/DDBJ whole genome shotgun (WGS) entry which is preliminary data.</text>
</comment>
<organism evidence="1 2">
    <name type="scientific">Streptomyces roseolilacinus</name>
    <dbReference type="NCBI Taxonomy" id="66904"/>
    <lineage>
        <taxon>Bacteria</taxon>
        <taxon>Bacillati</taxon>
        <taxon>Actinomycetota</taxon>
        <taxon>Actinomycetes</taxon>
        <taxon>Kitasatosporales</taxon>
        <taxon>Streptomycetaceae</taxon>
        <taxon>Streptomyces</taxon>
    </lineage>
</organism>
<reference evidence="1" key="1">
    <citation type="journal article" date="2014" name="Int. J. Syst. Evol. Microbiol.">
        <title>Complete genome sequence of Corynebacterium casei LMG S-19264T (=DSM 44701T), isolated from a smear-ripened cheese.</title>
        <authorList>
            <consortium name="US DOE Joint Genome Institute (JGI-PGF)"/>
            <person name="Walter F."/>
            <person name="Albersmeier A."/>
            <person name="Kalinowski J."/>
            <person name="Ruckert C."/>
        </authorList>
    </citation>
    <scope>NUCLEOTIDE SEQUENCE</scope>
    <source>
        <strain evidence="1">JCM 4335</strain>
    </source>
</reference>
<evidence type="ECO:0000313" key="1">
    <source>
        <dbReference type="EMBL" id="GGQ08456.1"/>
    </source>
</evidence>
<proteinExistence type="predicted"/>
<protein>
    <submittedName>
        <fullName evidence="1">Uncharacterized protein</fullName>
    </submittedName>
</protein>
<reference evidence="1" key="2">
    <citation type="submission" date="2020-09" db="EMBL/GenBank/DDBJ databases">
        <authorList>
            <person name="Sun Q."/>
            <person name="Ohkuma M."/>
        </authorList>
    </citation>
    <scope>NUCLEOTIDE SEQUENCE</scope>
    <source>
        <strain evidence="1">JCM 4335</strain>
    </source>
</reference>
<sequence>MTPPGDTSSLMETPSTRSGVLVLRVWLEDGRPDDFRARIIRIVDGEQKPPAAAGRTADVLLAVRSWLDELLEQDG</sequence>
<keyword evidence="2" id="KW-1185">Reference proteome</keyword>
<dbReference type="EMBL" id="BMSV01000005">
    <property type="protein sequence ID" value="GGQ08456.1"/>
    <property type="molecule type" value="Genomic_DNA"/>
</dbReference>